<accession>A0A5M3Z7I2</accession>
<comment type="caution">
    <text evidence="2">The sequence shown here is derived from an EMBL/GenBank/DDBJ whole genome shotgun (WGS) entry which is preliminary data.</text>
</comment>
<dbReference type="Proteomes" id="UP000452235">
    <property type="component" value="Unassembled WGS sequence"/>
</dbReference>
<feature type="compositionally biased region" description="Polar residues" evidence="1">
    <location>
        <begin position="309"/>
        <end position="332"/>
    </location>
</feature>
<evidence type="ECO:0000313" key="3">
    <source>
        <dbReference type="Proteomes" id="UP000452235"/>
    </source>
</evidence>
<reference evidence="2 3" key="1">
    <citation type="submission" date="2020-01" db="EMBL/GenBank/DDBJ databases">
        <title>Aspergillus terreus IFO 6365 whole genome shotgun sequence.</title>
        <authorList>
            <person name="Kanamasa S."/>
            <person name="Takahashi H."/>
        </authorList>
    </citation>
    <scope>NUCLEOTIDE SEQUENCE [LARGE SCALE GENOMIC DNA]</scope>
    <source>
        <strain evidence="2 3">IFO 6365</strain>
    </source>
</reference>
<dbReference type="VEuPathDB" id="FungiDB:ATEG_06568"/>
<sequence length="347" mass="38629">MAFPFPIFPDGDVHITVGGEEYQLHAGLLMDRSPMMKFLLAPFLSERTSPEDHIHLAVVVQGRRDEVGYLAVVDQASTAYDSGSEGHASENDATEEQGGANEEGSDDEGLPQATCEAWGNAFRCVYDLRVDLRSVDDEELLDHCWAILNITSHLGIKTEIVTWCISCGLAQRQRDVSRVISEDPVSWVILSRHMRLGWVFVESVTHLVEQWGTIPAERLQDVTMDTLNLCRTLRRSLLRGTFTGVEEDDCPWYAFPDSSEGDVPILDEVDDLRPLLPEFIALVNHWGMEDRGGQQPRLDHAELPVASSVEETSQAPQTDTTTRPGSQATDQLSEGDVEVVRADLQAW</sequence>
<dbReference type="PANTHER" id="PTHR38119">
    <property type="entry name" value="BTB DOMAIN-CONTAINING PROTEIN-RELATED"/>
    <property type="match status" value="1"/>
</dbReference>
<keyword evidence="3" id="KW-1185">Reference proteome</keyword>
<dbReference type="OrthoDB" id="2129688at2759"/>
<evidence type="ECO:0000256" key="1">
    <source>
        <dbReference type="SAM" id="MobiDB-lite"/>
    </source>
</evidence>
<dbReference type="EMBL" id="BLJY01000008">
    <property type="protein sequence ID" value="GFF18372.1"/>
    <property type="molecule type" value="Genomic_DNA"/>
</dbReference>
<proteinExistence type="predicted"/>
<dbReference type="AlphaFoldDB" id="A0A5M3Z7I2"/>
<evidence type="ECO:0000313" key="2">
    <source>
        <dbReference type="EMBL" id="GFF18372.1"/>
    </source>
</evidence>
<feature type="region of interest" description="Disordered" evidence="1">
    <location>
        <begin position="307"/>
        <end position="337"/>
    </location>
</feature>
<dbReference type="PANTHER" id="PTHR38119:SF2">
    <property type="entry name" value="TRANSCRIPTION FACTOR DOMAIN-CONTAINING PROTEIN"/>
    <property type="match status" value="1"/>
</dbReference>
<feature type="region of interest" description="Disordered" evidence="1">
    <location>
        <begin position="80"/>
        <end position="111"/>
    </location>
</feature>
<gene>
    <name evidence="2" type="ORF">ATEIFO6365_0008031600</name>
</gene>
<protein>
    <submittedName>
        <fullName evidence="2">Uncharacterized protein</fullName>
    </submittedName>
</protein>
<name>A0A5M3Z7I2_ASPTE</name>
<organism evidence="2 3">
    <name type="scientific">Aspergillus terreus</name>
    <dbReference type="NCBI Taxonomy" id="33178"/>
    <lineage>
        <taxon>Eukaryota</taxon>
        <taxon>Fungi</taxon>
        <taxon>Dikarya</taxon>
        <taxon>Ascomycota</taxon>
        <taxon>Pezizomycotina</taxon>
        <taxon>Eurotiomycetes</taxon>
        <taxon>Eurotiomycetidae</taxon>
        <taxon>Eurotiales</taxon>
        <taxon>Aspergillaceae</taxon>
        <taxon>Aspergillus</taxon>
        <taxon>Aspergillus subgen. Circumdati</taxon>
    </lineage>
</organism>